<gene>
    <name evidence="6" type="ORF">ON753_01630</name>
</gene>
<evidence type="ECO:0000259" key="5">
    <source>
        <dbReference type="PROSITE" id="PS50943"/>
    </source>
</evidence>
<dbReference type="GO" id="GO:0003677">
    <property type="term" value="F:DNA binding"/>
    <property type="evidence" value="ECO:0007669"/>
    <property type="project" value="UniProtKB-KW"/>
</dbReference>
<evidence type="ECO:0000256" key="3">
    <source>
        <dbReference type="ARBA" id="ARBA00023163"/>
    </source>
</evidence>
<dbReference type="Pfam" id="PF00356">
    <property type="entry name" value="LacI"/>
    <property type="match status" value="1"/>
</dbReference>
<dbReference type="PANTHER" id="PTHR30146:SF109">
    <property type="entry name" value="HTH-TYPE TRANSCRIPTIONAL REGULATOR GALS"/>
    <property type="match status" value="1"/>
</dbReference>
<dbReference type="Pfam" id="PF13377">
    <property type="entry name" value="Peripla_BP_3"/>
    <property type="match status" value="1"/>
</dbReference>
<dbReference type="CDD" id="cd01392">
    <property type="entry name" value="HTH_LacI"/>
    <property type="match status" value="1"/>
</dbReference>
<keyword evidence="7" id="KW-1185">Reference proteome</keyword>
<evidence type="ECO:0000256" key="1">
    <source>
        <dbReference type="ARBA" id="ARBA00023015"/>
    </source>
</evidence>
<evidence type="ECO:0000256" key="2">
    <source>
        <dbReference type="ARBA" id="ARBA00023125"/>
    </source>
</evidence>
<dbReference type="InterPro" id="IPR000843">
    <property type="entry name" value="HTH_LacI"/>
</dbReference>
<organism evidence="6 7">
    <name type="scientific">Roseibium salinum</name>
    <dbReference type="NCBI Taxonomy" id="1604349"/>
    <lineage>
        <taxon>Bacteria</taxon>
        <taxon>Pseudomonadati</taxon>
        <taxon>Pseudomonadota</taxon>
        <taxon>Alphaproteobacteria</taxon>
        <taxon>Hyphomicrobiales</taxon>
        <taxon>Stappiaceae</taxon>
        <taxon>Roseibium</taxon>
    </lineage>
</organism>
<evidence type="ECO:0000313" key="7">
    <source>
        <dbReference type="Proteomes" id="UP001300261"/>
    </source>
</evidence>
<feature type="domain" description="HTH cro/C1-type" evidence="5">
    <location>
        <begin position="1"/>
        <end position="45"/>
    </location>
</feature>
<dbReference type="CDD" id="cd06267">
    <property type="entry name" value="PBP1_LacI_sugar_binding-like"/>
    <property type="match status" value="1"/>
</dbReference>
<dbReference type="PANTHER" id="PTHR30146">
    <property type="entry name" value="LACI-RELATED TRANSCRIPTIONAL REPRESSOR"/>
    <property type="match status" value="1"/>
</dbReference>
<dbReference type="EMBL" id="JAPEVI010000001">
    <property type="protein sequence ID" value="MCX2721113.1"/>
    <property type="molecule type" value="Genomic_DNA"/>
</dbReference>
<reference evidence="6 7" key="1">
    <citation type="journal article" date="2016" name="Int. J. Syst. Evol. Microbiol.">
        <title>Labrenzia salina sp. nov., isolated from the rhizosphere of the halophyte Arthrocnemum macrostachyum.</title>
        <authorList>
            <person name="Camacho M."/>
            <person name="Redondo-Gomez S."/>
            <person name="Rodriguez-Llorente I."/>
            <person name="Rohde M."/>
            <person name="Sproer C."/>
            <person name="Schumann P."/>
            <person name="Klenk H.P."/>
            <person name="Montero-Calasanz M.D.C."/>
        </authorList>
    </citation>
    <scope>NUCLEOTIDE SEQUENCE [LARGE SCALE GENOMIC DNA]</scope>
    <source>
        <strain evidence="6 7">DSM 29163</strain>
    </source>
</reference>
<keyword evidence="3" id="KW-0804">Transcription</keyword>
<keyword evidence="1" id="KW-0805">Transcription regulation</keyword>
<dbReference type="PROSITE" id="PS50943">
    <property type="entry name" value="HTH_CROC1"/>
    <property type="match status" value="1"/>
</dbReference>
<dbReference type="Gene3D" id="1.10.260.40">
    <property type="entry name" value="lambda repressor-like DNA-binding domains"/>
    <property type="match status" value="1"/>
</dbReference>
<dbReference type="InterPro" id="IPR001387">
    <property type="entry name" value="Cro/C1-type_HTH"/>
</dbReference>
<dbReference type="SUPFAM" id="SSF53822">
    <property type="entry name" value="Periplasmic binding protein-like I"/>
    <property type="match status" value="1"/>
</dbReference>
<evidence type="ECO:0000313" key="6">
    <source>
        <dbReference type="EMBL" id="MCX2721113.1"/>
    </source>
</evidence>
<dbReference type="Gene3D" id="3.40.50.2300">
    <property type="match status" value="2"/>
</dbReference>
<evidence type="ECO:0000259" key="4">
    <source>
        <dbReference type="PROSITE" id="PS50932"/>
    </source>
</evidence>
<feature type="domain" description="HTH lacI-type" evidence="4">
    <location>
        <begin position="1"/>
        <end position="55"/>
    </location>
</feature>
<accession>A0ABT3QW08</accession>
<dbReference type="SUPFAM" id="SSF47413">
    <property type="entry name" value="lambda repressor-like DNA-binding domains"/>
    <property type="match status" value="1"/>
</dbReference>
<dbReference type="PROSITE" id="PS50932">
    <property type="entry name" value="HTH_LACI_2"/>
    <property type="match status" value="1"/>
</dbReference>
<dbReference type="Proteomes" id="UP001300261">
    <property type="component" value="Unassembled WGS sequence"/>
</dbReference>
<dbReference type="InterPro" id="IPR010982">
    <property type="entry name" value="Lambda_DNA-bd_dom_sf"/>
</dbReference>
<dbReference type="InterPro" id="IPR028082">
    <property type="entry name" value="Peripla_BP_I"/>
</dbReference>
<comment type="caution">
    <text evidence="6">The sequence shown here is derived from an EMBL/GenBank/DDBJ whole genome shotgun (WGS) entry which is preliminary data.</text>
</comment>
<dbReference type="InterPro" id="IPR046335">
    <property type="entry name" value="LacI/GalR-like_sensor"/>
</dbReference>
<proteinExistence type="predicted"/>
<sequence>MSLKTIAEKTGVSPSTVSRVLNGTAKISDAVRARVFDVAREVGYLDDRARKGMQGALRSLAVAVPEALLAPSDTNYVSWTIFDGLRKAAAERGIALQPIVSEGDKLDPKTVPVELRKMQCDGIVVFFDENPQVLKEVARLRKPTVLLAGQDPSMHIPSVGIGNRYGARLGTDYLLGLGHRRIGLLTWKGRYTIRQREDGYREAMEQAGAGTDVFCLSGFNPALAEQEILGLIASGRFQGLSALFCLADNVALAAMRALAKSGYSVPGDLSILGFDDAVAGELTRPPLSTVHAPLLHIGPAALDELEHQYRNNRTGQPVRRIELGCSLAIRDSCKEYAA</sequence>
<dbReference type="RefSeq" id="WP_265960809.1">
    <property type="nucleotide sequence ID" value="NZ_JAPEVI010000001.1"/>
</dbReference>
<dbReference type="SMART" id="SM00354">
    <property type="entry name" value="HTH_LACI"/>
    <property type="match status" value="1"/>
</dbReference>
<keyword evidence="2 6" id="KW-0238">DNA-binding</keyword>
<protein>
    <submittedName>
        <fullName evidence="6">LacI family DNA-binding transcriptional regulator</fullName>
    </submittedName>
</protein>
<name>A0ABT3QW08_9HYPH</name>